<accession>A0A540KSD3</accession>
<keyword evidence="2" id="KW-1185">Reference proteome</keyword>
<dbReference type="EMBL" id="VIEB01000986">
    <property type="protein sequence ID" value="TQD77077.1"/>
    <property type="molecule type" value="Genomic_DNA"/>
</dbReference>
<protein>
    <submittedName>
        <fullName evidence="1">Uncharacterized protein</fullName>
    </submittedName>
</protein>
<proteinExistence type="predicted"/>
<dbReference type="Proteomes" id="UP000315295">
    <property type="component" value="Unassembled WGS sequence"/>
</dbReference>
<organism evidence="1 2">
    <name type="scientific">Malus baccata</name>
    <name type="common">Siberian crab apple</name>
    <name type="synonym">Pyrus baccata</name>
    <dbReference type="NCBI Taxonomy" id="106549"/>
    <lineage>
        <taxon>Eukaryota</taxon>
        <taxon>Viridiplantae</taxon>
        <taxon>Streptophyta</taxon>
        <taxon>Embryophyta</taxon>
        <taxon>Tracheophyta</taxon>
        <taxon>Spermatophyta</taxon>
        <taxon>Magnoliopsida</taxon>
        <taxon>eudicotyledons</taxon>
        <taxon>Gunneridae</taxon>
        <taxon>Pentapetalae</taxon>
        <taxon>rosids</taxon>
        <taxon>fabids</taxon>
        <taxon>Rosales</taxon>
        <taxon>Rosaceae</taxon>
        <taxon>Amygdaloideae</taxon>
        <taxon>Maleae</taxon>
        <taxon>Malus</taxon>
    </lineage>
</organism>
<evidence type="ECO:0000313" key="1">
    <source>
        <dbReference type="EMBL" id="TQD77077.1"/>
    </source>
</evidence>
<comment type="caution">
    <text evidence="1">The sequence shown here is derived from an EMBL/GenBank/DDBJ whole genome shotgun (WGS) entry which is preliminary data.</text>
</comment>
<dbReference type="AlphaFoldDB" id="A0A540KSD3"/>
<sequence>MFSQASDFLEDEGFELASKVWRPNSQNQLWPPPHQRPNSQNQKIERSISRCEITRTFPCLLKIFSRSVEVTLVDKPVTYRLFPELDASINSWLLERLLLELDNDVDRQPLTGEGELCGEADLFSLGYGISGYGRWNC</sequence>
<reference evidence="1 2" key="1">
    <citation type="journal article" date="2019" name="G3 (Bethesda)">
        <title>Sequencing of a Wild Apple (Malus baccata) Genome Unravels the Differences Between Cultivated and Wild Apple Species Regarding Disease Resistance and Cold Tolerance.</title>
        <authorList>
            <person name="Chen X."/>
        </authorList>
    </citation>
    <scope>NUCLEOTIDE SEQUENCE [LARGE SCALE GENOMIC DNA]</scope>
    <source>
        <strain evidence="2">cv. Shandingzi</strain>
        <tissue evidence="1">Leaves</tissue>
    </source>
</reference>
<evidence type="ECO:0000313" key="2">
    <source>
        <dbReference type="Proteomes" id="UP000315295"/>
    </source>
</evidence>
<name>A0A540KSD3_MALBA</name>
<gene>
    <name evidence="1" type="ORF">C1H46_037404</name>
</gene>